<dbReference type="GO" id="GO:0001530">
    <property type="term" value="F:lipopolysaccharide binding"/>
    <property type="evidence" value="ECO:0000318"/>
    <property type="project" value="GO_Central"/>
</dbReference>
<evidence type="ECO:0000313" key="3">
    <source>
        <dbReference type="Ensembl" id="ENSOANP00000016813.2"/>
    </source>
</evidence>
<dbReference type="PANTHER" id="PTHR10206:SF0">
    <property type="entry name" value="CATHELICIDIN B1-RELATED"/>
    <property type="match status" value="1"/>
</dbReference>
<organism evidence="3 4">
    <name type="scientific">Ornithorhynchus anatinus</name>
    <name type="common">Duckbill platypus</name>
    <dbReference type="NCBI Taxonomy" id="9258"/>
    <lineage>
        <taxon>Eukaryota</taxon>
        <taxon>Metazoa</taxon>
        <taxon>Chordata</taxon>
        <taxon>Craniata</taxon>
        <taxon>Vertebrata</taxon>
        <taxon>Euteleostomi</taxon>
        <taxon>Mammalia</taxon>
        <taxon>Monotremata</taxon>
        <taxon>Ornithorhynchidae</taxon>
        <taxon>Ornithorhynchus</taxon>
    </lineage>
</organism>
<sequence>QVRKMKGLCVVLLSLMLLLPDLPKPVLGASTEPQGLSYEEALARAVSNFNDGSAEEKAFRLLLTEPQPQWPLALRGRSVNTGWGSCTATQLPRPSPPSPRCPPAPFPPNLRVPFLSPLQLVRECWGSASAVPGAAVGVITCEPQDAQRPSQTEPRFPSSPTPLCVALARSLCSPPSPAPRTHCLTDFPSAGPQPHPGGLRGLRVGEPPGKGVCFSPPPPADWLRDLGKAPSPL</sequence>
<dbReference type="GO" id="GO:0045087">
    <property type="term" value="P:innate immune response"/>
    <property type="evidence" value="ECO:0000318"/>
    <property type="project" value="GO_Central"/>
</dbReference>
<name>F7A8F8_ORNAN</name>
<dbReference type="HOGENOM" id="CLU_1269493_0_0_1"/>
<dbReference type="Pfam" id="PF00666">
    <property type="entry name" value="Cathelicidins"/>
    <property type="match status" value="1"/>
</dbReference>
<feature type="signal peptide" evidence="2">
    <location>
        <begin position="1"/>
        <end position="28"/>
    </location>
</feature>
<dbReference type="GO" id="GO:0050829">
    <property type="term" value="P:defense response to Gram-negative bacterium"/>
    <property type="evidence" value="ECO:0000318"/>
    <property type="project" value="GO_Central"/>
</dbReference>
<proteinExistence type="predicted"/>
<dbReference type="GO" id="GO:0061844">
    <property type="term" value="P:antimicrobial humoral immune response mediated by antimicrobial peptide"/>
    <property type="evidence" value="ECO:0000318"/>
    <property type="project" value="GO_Central"/>
</dbReference>
<keyword evidence="4" id="KW-1185">Reference proteome</keyword>
<evidence type="ECO:0000256" key="2">
    <source>
        <dbReference type="SAM" id="SignalP"/>
    </source>
</evidence>
<dbReference type="Ensembl" id="ENSOANT00000016816.2">
    <property type="protein sequence ID" value="ENSOANP00000016813.2"/>
    <property type="gene ID" value="ENSOANG00000010610.3"/>
</dbReference>
<feature type="region of interest" description="Disordered" evidence="1">
    <location>
        <begin position="186"/>
        <end position="233"/>
    </location>
</feature>
<evidence type="ECO:0000313" key="4">
    <source>
        <dbReference type="Proteomes" id="UP000002279"/>
    </source>
</evidence>
<dbReference type="InParanoid" id="F7A8F8"/>
<dbReference type="AlphaFoldDB" id="F7A8F8"/>
<dbReference type="GO" id="GO:0005615">
    <property type="term" value="C:extracellular space"/>
    <property type="evidence" value="ECO:0000318"/>
    <property type="project" value="GO_Central"/>
</dbReference>
<dbReference type="PANTHER" id="PTHR10206">
    <property type="entry name" value="CATHELICIDIN"/>
    <property type="match status" value="1"/>
</dbReference>
<protein>
    <submittedName>
        <fullName evidence="3">Uncharacterized protein</fullName>
    </submittedName>
</protein>
<feature type="chain" id="PRO_5028168156" evidence="2">
    <location>
        <begin position="29"/>
        <end position="233"/>
    </location>
</feature>
<dbReference type="Bgee" id="ENSOANG00000010610">
    <property type="expression patterns" value="Expressed in ovary and 3 other cell types or tissues"/>
</dbReference>
<accession>F7A8F8</accession>
<reference evidence="3" key="1">
    <citation type="submission" date="2025-08" db="UniProtKB">
        <authorList>
            <consortium name="Ensembl"/>
        </authorList>
    </citation>
    <scope>IDENTIFICATION</scope>
    <source>
        <strain evidence="3">Glennie</strain>
    </source>
</reference>
<reference evidence="3" key="2">
    <citation type="submission" date="2025-09" db="UniProtKB">
        <authorList>
            <consortium name="Ensembl"/>
        </authorList>
    </citation>
    <scope>IDENTIFICATION</scope>
    <source>
        <strain evidence="3">Glennie</strain>
    </source>
</reference>
<keyword evidence="2" id="KW-0732">Signal</keyword>
<dbReference type="InterPro" id="IPR001894">
    <property type="entry name" value="Cathelicidin-like"/>
</dbReference>
<evidence type="ECO:0000256" key="1">
    <source>
        <dbReference type="SAM" id="MobiDB-lite"/>
    </source>
</evidence>
<dbReference type="Proteomes" id="UP000002279">
    <property type="component" value="Unplaced"/>
</dbReference>
<dbReference type="GO" id="GO:0050830">
    <property type="term" value="P:defense response to Gram-positive bacterium"/>
    <property type="evidence" value="ECO:0000318"/>
    <property type="project" value="GO_Central"/>
</dbReference>
<dbReference type="GeneTree" id="ENSGT00390000000410"/>